<dbReference type="PANTHER" id="PTHR24148:SF64">
    <property type="entry name" value="HETEROKARYON INCOMPATIBILITY DOMAIN-CONTAINING PROTEIN"/>
    <property type="match status" value="1"/>
</dbReference>
<proteinExistence type="predicted"/>
<evidence type="ECO:0000313" key="2">
    <source>
        <dbReference type="EMBL" id="KAF2714056.1"/>
    </source>
</evidence>
<dbReference type="Pfam" id="PF26639">
    <property type="entry name" value="Het-6_barrel"/>
    <property type="match status" value="1"/>
</dbReference>
<dbReference type="AlphaFoldDB" id="A0A6G1KMD8"/>
<organism evidence="2 3">
    <name type="scientific">Pleomassaria siparia CBS 279.74</name>
    <dbReference type="NCBI Taxonomy" id="1314801"/>
    <lineage>
        <taxon>Eukaryota</taxon>
        <taxon>Fungi</taxon>
        <taxon>Dikarya</taxon>
        <taxon>Ascomycota</taxon>
        <taxon>Pezizomycotina</taxon>
        <taxon>Dothideomycetes</taxon>
        <taxon>Pleosporomycetidae</taxon>
        <taxon>Pleosporales</taxon>
        <taxon>Pleomassariaceae</taxon>
        <taxon>Pleomassaria</taxon>
    </lineage>
</organism>
<dbReference type="PANTHER" id="PTHR24148">
    <property type="entry name" value="ANKYRIN REPEAT DOMAIN-CONTAINING PROTEIN 39 HOMOLOG-RELATED"/>
    <property type="match status" value="1"/>
</dbReference>
<sequence>MDGMSSILNQAQCTGREASSQQPSHTDVALLPITTEDSDLHPYEYHTLPDGCIRLLKILPGHWNDPLRCQLVPVVLCEDHPYEAISYTWGDSTDTSEIECDQQILTITNNLKDALFRLRAVLRERIVWADAICINQDNTVEKTQQVRLMGLIYWTAARVIVWLGPKDPDQKTGTDVALSTIKDIMKSFPSQSREGQGQGVRKYTSEELIEIDQHRWKAVIAFFETTWFTRVWCVQEVGLAKSVLYFYGDSILSQDQLHNFVKWLTGPGEAVRDYFEINLKQFFMAEKYATHCRRGKSWESQSFLDILNNGRGLKCTDPRDAIYAFLGHPAAFTTGPFRFDDTVAYSTGYLDRTTIIYPNYDKDIATLYYDISVVFSQHLSLGPKLFLYVAHDETSIEGSLPSWVPRWDIFSIPTQFPIDVTYAASGSLNHSTFNIIDNHDLKLKALPLDRVHITWIFPGPDSFTIFNNVYVYRTNTIPEEDLNPVEYLWRALSSIRFEFPCPSYSDLWAFSTTLTAGRTSCGESACAIDSENQEMHFANFCTYRLRKAEIWGPELSDAVKGSLELNPGDADVYLSDLQGSSPDRAFFCTEQGYIGLGPRIMDKGDECWLPMGSTVPFILRPVDEGKYRLLGQTYVNGMMDGEVIEGMSEDDFEEIILC</sequence>
<protein>
    <submittedName>
        <fullName evidence="2">HET-domain-containing protein</fullName>
    </submittedName>
</protein>
<dbReference type="InterPro" id="IPR052895">
    <property type="entry name" value="HetReg/Transcr_Mod"/>
</dbReference>
<accession>A0A6G1KMD8</accession>
<dbReference type="Proteomes" id="UP000799428">
    <property type="component" value="Unassembled WGS sequence"/>
</dbReference>
<evidence type="ECO:0000313" key="3">
    <source>
        <dbReference type="Proteomes" id="UP000799428"/>
    </source>
</evidence>
<dbReference type="EMBL" id="MU005765">
    <property type="protein sequence ID" value="KAF2714056.1"/>
    <property type="molecule type" value="Genomic_DNA"/>
</dbReference>
<keyword evidence="3" id="KW-1185">Reference proteome</keyword>
<dbReference type="InterPro" id="IPR010730">
    <property type="entry name" value="HET"/>
</dbReference>
<feature type="domain" description="Heterokaryon incompatibility" evidence="1">
    <location>
        <begin position="82"/>
        <end position="236"/>
    </location>
</feature>
<name>A0A6G1KMD8_9PLEO</name>
<dbReference type="OrthoDB" id="3553147at2759"/>
<gene>
    <name evidence="2" type="ORF">K504DRAFT_462507</name>
</gene>
<dbReference type="Pfam" id="PF06985">
    <property type="entry name" value="HET"/>
    <property type="match status" value="1"/>
</dbReference>
<reference evidence="2" key="1">
    <citation type="journal article" date="2020" name="Stud. Mycol.">
        <title>101 Dothideomycetes genomes: a test case for predicting lifestyles and emergence of pathogens.</title>
        <authorList>
            <person name="Haridas S."/>
            <person name="Albert R."/>
            <person name="Binder M."/>
            <person name="Bloem J."/>
            <person name="Labutti K."/>
            <person name="Salamov A."/>
            <person name="Andreopoulos B."/>
            <person name="Baker S."/>
            <person name="Barry K."/>
            <person name="Bills G."/>
            <person name="Bluhm B."/>
            <person name="Cannon C."/>
            <person name="Castanera R."/>
            <person name="Culley D."/>
            <person name="Daum C."/>
            <person name="Ezra D."/>
            <person name="Gonzalez J."/>
            <person name="Henrissat B."/>
            <person name="Kuo A."/>
            <person name="Liang C."/>
            <person name="Lipzen A."/>
            <person name="Lutzoni F."/>
            <person name="Magnuson J."/>
            <person name="Mondo S."/>
            <person name="Nolan M."/>
            <person name="Ohm R."/>
            <person name="Pangilinan J."/>
            <person name="Park H.-J."/>
            <person name="Ramirez L."/>
            <person name="Alfaro M."/>
            <person name="Sun H."/>
            <person name="Tritt A."/>
            <person name="Yoshinaga Y."/>
            <person name="Zwiers L.-H."/>
            <person name="Turgeon B."/>
            <person name="Goodwin S."/>
            <person name="Spatafora J."/>
            <person name="Crous P."/>
            <person name="Grigoriev I."/>
        </authorList>
    </citation>
    <scope>NUCLEOTIDE SEQUENCE</scope>
    <source>
        <strain evidence="2">CBS 279.74</strain>
    </source>
</reference>
<evidence type="ECO:0000259" key="1">
    <source>
        <dbReference type="Pfam" id="PF06985"/>
    </source>
</evidence>